<keyword evidence="3" id="KW-1185">Reference proteome</keyword>
<dbReference type="Gene3D" id="3.40.50.2300">
    <property type="match status" value="1"/>
</dbReference>
<protein>
    <submittedName>
        <fullName evidence="2">Response regulator receiver domain-containing protein</fullName>
    </submittedName>
</protein>
<dbReference type="SUPFAM" id="SSF52172">
    <property type="entry name" value="CheY-like"/>
    <property type="match status" value="1"/>
</dbReference>
<dbReference type="Proteomes" id="UP000190102">
    <property type="component" value="Unassembled WGS sequence"/>
</dbReference>
<dbReference type="PANTHER" id="PTHR36304:SF4">
    <property type="entry name" value="DUF4388 DOMAIN-CONTAINING PROTEIN"/>
    <property type="match status" value="1"/>
</dbReference>
<proteinExistence type="predicted"/>
<feature type="domain" description="PatA-like N-terminal" evidence="1">
    <location>
        <begin position="8"/>
        <end position="154"/>
    </location>
</feature>
<accession>A0A1T4PZ53</accession>
<dbReference type="InterPro" id="IPR025497">
    <property type="entry name" value="PatA-like_N"/>
</dbReference>
<reference evidence="3" key="1">
    <citation type="submission" date="2017-02" db="EMBL/GenBank/DDBJ databases">
        <authorList>
            <person name="Varghese N."/>
            <person name="Submissions S."/>
        </authorList>
    </citation>
    <scope>NUCLEOTIDE SEQUENCE [LARGE SCALE GENOMIC DNA]</scope>
    <source>
        <strain evidence="3">ATCC BAA-34</strain>
    </source>
</reference>
<dbReference type="PANTHER" id="PTHR36304">
    <property type="entry name" value="DOMAIN GTPASE-ACTIVATING PROTEIN, PUTATIVE-RELATED-RELATED"/>
    <property type="match status" value="1"/>
</dbReference>
<name>A0A1T4PZ53_9BACT</name>
<dbReference type="AlphaFoldDB" id="A0A1T4PZ53"/>
<sequence>MQMQSGLHGKLEELGLDEILQIVGVSRRTGILTLKSRGREAVLQFRDGLLVRVTSTGFQQSLGELLIRNGAATPEMVQQALAIQQQEKFRERIGTILHNRFNVDLQVIEQTVREQISNVLMTLFAWTEGSFDCSPREVETVDAAYLDPVQLILELGDSAPDQLVAEGMKLQQALGADEGHDLVEEVVELTPLAPKQATLPPLVIVDDDSALTEAVAEAFGQWFEVSPFTRSEEALVKIDALFRTGADPVVLVDLIMPKMDGTGVLGGLELIQLLHRNFKGLNIFAISDFYHADAVQELSDMGYACMNKPRRGDTKGDQFGSFVQNLKAALHLNH</sequence>
<dbReference type="OrthoDB" id="9812510at2"/>
<dbReference type="STRING" id="115783.SAMN02745119_02170"/>
<dbReference type="EMBL" id="FUWR01000011">
    <property type="protein sequence ID" value="SJZ96793.1"/>
    <property type="molecule type" value="Genomic_DNA"/>
</dbReference>
<gene>
    <name evidence="2" type="ORF">SAMN02745119_02170</name>
</gene>
<evidence type="ECO:0000313" key="2">
    <source>
        <dbReference type="EMBL" id="SJZ96793.1"/>
    </source>
</evidence>
<dbReference type="InterPro" id="IPR011006">
    <property type="entry name" value="CheY-like_superfamily"/>
</dbReference>
<evidence type="ECO:0000259" key="1">
    <source>
        <dbReference type="Pfam" id="PF14332"/>
    </source>
</evidence>
<dbReference type="CDD" id="cd00156">
    <property type="entry name" value="REC"/>
    <property type="match status" value="1"/>
</dbReference>
<dbReference type="Pfam" id="PF14332">
    <property type="entry name" value="DUF4388"/>
    <property type="match status" value="1"/>
</dbReference>
<dbReference type="RefSeq" id="WP_078790447.1">
    <property type="nucleotide sequence ID" value="NZ_FUWR01000011.1"/>
</dbReference>
<organism evidence="2 3">
    <name type="scientific">Trichlorobacter thiogenes</name>
    <dbReference type="NCBI Taxonomy" id="115783"/>
    <lineage>
        <taxon>Bacteria</taxon>
        <taxon>Pseudomonadati</taxon>
        <taxon>Thermodesulfobacteriota</taxon>
        <taxon>Desulfuromonadia</taxon>
        <taxon>Geobacterales</taxon>
        <taxon>Geobacteraceae</taxon>
        <taxon>Trichlorobacter</taxon>
    </lineage>
</organism>
<evidence type="ECO:0000313" key="3">
    <source>
        <dbReference type="Proteomes" id="UP000190102"/>
    </source>
</evidence>